<dbReference type="Proteomes" id="UP000253509">
    <property type="component" value="Unassembled WGS sequence"/>
</dbReference>
<comment type="caution">
    <text evidence="17">The sequence shown here is derived from an EMBL/GenBank/DDBJ whole genome shotgun (WGS) entry which is preliminary data.</text>
</comment>
<dbReference type="PROSITE" id="PS51068">
    <property type="entry name" value="FPG_CAT"/>
    <property type="match status" value="1"/>
</dbReference>
<dbReference type="SUPFAM" id="SSF57716">
    <property type="entry name" value="Glucocorticoid receptor-like (DNA-binding domain)"/>
    <property type="match status" value="1"/>
</dbReference>
<evidence type="ECO:0000256" key="13">
    <source>
        <dbReference type="ARBA" id="ARBA00023295"/>
    </source>
</evidence>
<dbReference type="InterPro" id="IPR010979">
    <property type="entry name" value="Ribosomal_uS13-like_H2TH"/>
</dbReference>
<name>A0A366IN15_9MICO</name>
<keyword evidence="4" id="KW-0479">Metal-binding</keyword>
<gene>
    <name evidence="17" type="ORF">DFO65_103168</name>
</gene>
<evidence type="ECO:0000256" key="1">
    <source>
        <dbReference type="ARBA" id="ARBA00001668"/>
    </source>
</evidence>
<evidence type="ECO:0000259" key="16">
    <source>
        <dbReference type="PROSITE" id="PS51068"/>
    </source>
</evidence>
<dbReference type="RefSeq" id="WP_113903360.1">
    <property type="nucleotide sequence ID" value="NZ_QNSB01000003.1"/>
</dbReference>
<dbReference type="SUPFAM" id="SSF46946">
    <property type="entry name" value="S13-like H2TH domain"/>
    <property type="match status" value="1"/>
</dbReference>
<keyword evidence="12" id="KW-0511">Multifunctional enzyme</keyword>
<organism evidence="17 18">
    <name type="scientific">Brevibacterium celere</name>
    <dbReference type="NCBI Taxonomy" id="225845"/>
    <lineage>
        <taxon>Bacteria</taxon>
        <taxon>Bacillati</taxon>
        <taxon>Actinomycetota</taxon>
        <taxon>Actinomycetes</taxon>
        <taxon>Micrococcales</taxon>
        <taxon>Brevibacteriaceae</taxon>
        <taxon>Brevibacterium</taxon>
    </lineage>
</organism>
<evidence type="ECO:0000313" key="18">
    <source>
        <dbReference type="Proteomes" id="UP000253509"/>
    </source>
</evidence>
<evidence type="ECO:0000256" key="10">
    <source>
        <dbReference type="ARBA" id="ARBA00023204"/>
    </source>
</evidence>
<dbReference type="Pfam" id="PF06827">
    <property type="entry name" value="zf-FPG_IleRS"/>
    <property type="match status" value="1"/>
</dbReference>
<dbReference type="PANTHER" id="PTHR22993">
    <property type="entry name" value="FORMAMIDOPYRIMIDINE-DNA GLYCOSYLASE"/>
    <property type="match status" value="1"/>
</dbReference>
<dbReference type="Gene3D" id="3.20.190.10">
    <property type="entry name" value="MutM-like, N-terminal"/>
    <property type="match status" value="1"/>
</dbReference>
<dbReference type="GO" id="GO:0006284">
    <property type="term" value="P:base-excision repair"/>
    <property type="evidence" value="ECO:0007669"/>
    <property type="project" value="InterPro"/>
</dbReference>
<dbReference type="InterPro" id="IPR035937">
    <property type="entry name" value="FPG_N"/>
</dbReference>
<comment type="cofactor">
    <cofactor evidence="2">
        <name>Zn(2+)</name>
        <dbReference type="ChEBI" id="CHEBI:29105"/>
    </cofactor>
</comment>
<dbReference type="GO" id="GO:0008270">
    <property type="term" value="F:zinc ion binding"/>
    <property type="evidence" value="ECO:0007669"/>
    <property type="project" value="UniProtKB-KW"/>
</dbReference>
<dbReference type="InterPro" id="IPR015886">
    <property type="entry name" value="H2TH_FPG"/>
</dbReference>
<keyword evidence="6 14" id="KW-0863">Zinc-finger</keyword>
<evidence type="ECO:0000256" key="11">
    <source>
        <dbReference type="ARBA" id="ARBA00023239"/>
    </source>
</evidence>
<dbReference type="CDD" id="cd08973">
    <property type="entry name" value="BaFpgNei_N_1"/>
    <property type="match status" value="1"/>
</dbReference>
<evidence type="ECO:0000256" key="4">
    <source>
        <dbReference type="ARBA" id="ARBA00022723"/>
    </source>
</evidence>
<keyword evidence="5" id="KW-0227">DNA damage</keyword>
<dbReference type="PROSITE" id="PS51066">
    <property type="entry name" value="ZF_FPG_2"/>
    <property type="match status" value="1"/>
</dbReference>
<dbReference type="InterPro" id="IPR000214">
    <property type="entry name" value="Znf_DNA_glyclase/AP_lyase"/>
</dbReference>
<evidence type="ECO:0000256" key="7">
    <source>
        <dbReference type="ARBA" id="ARBA00022801"/>
    </source>
</evidence>
<proteinExistence type="inferred from homology"/>
<evidence type="ECO:0000256" key="2">
    <source>
        <dbReference type="ARBA" id="ARBA00001947"/>
    </source>
</evidence>
<sequence>MPEQPELDALADFLRGSLVGDTIAEAHLGEISALKSARRPLDSLLGQHVTAISRVGKFLDIAVGDGHLIVHFALMGWLRWYAEATRGPVRMGKGPLALRIALESGAGFDLTEQGTKKSLAIHLVSRPDEVERIAQLGTDVSEVNEDEFTRILAGSPARIKTLLRDQSLIAGIGNRWSDEILHTAKLSPFATSARISDPRALHAAMRTVLDRATAELSGLPPGKIKAAEKRLSAVHGKAGTPCPVCQATIAEVVFSDRSFQYCPGCQTGGKRLNDRRLDRLLK</sequence>
<dbReference type="InterPro" id="IPR010663">
    <property type="entry name" value="Znf_FPG/IleRS"/>
</dbReference>
<feature type="domain" description="FPG-type" evidence="15">
    <location>
        <begin position="233"/>
        <end position="267"/>
    </location>
</feature>
<dbReference type="SUPFAM" id="SSF81624">
    <property type="entry name" value="N-terminal domain of MutM-like DNA repair proteins"/>
    <property type="match status" value="1"/>
</dbReference>
<evidence type="ECO:0000256" key="8">
    <source>
        <dbReference type="ARBA" id="ARBA00022833"/>
    </source>
</evidence>
<dbReference type="Gene3D" id="1.10.8.50">
    <property type="match status" value="1"/>
</dbReference>
<dbReference type="InterPro" id="IPR012319">
    <property type="entry name" value="FPG_cat"/>
</dbReference>
<keyword evidence="13" id="KW-0326">Glycosidase</keyword>
<evidence type="ECO:0000256" key="12">
    <source>
        <dbReference type="ARBA" id="ARBA00023268"/>
    </source>
</evidence>
<protein>
    <submittedName>
        <fullName evidence="17">DNA-(Apurinic or apyrimidinic site) lyase /formamidopyrimidine-DNA glycosylase</fullName>
    </submittedName>
</protein>
<evidence type="ECO:0000313" key="17">
    <source>
        <dbReference type="EMBL" id="RBP72876.1"/>
    </source>
</evidence>
<evidence type="ECO:0000256" key="3">
    <source>
        <dbReference type="ARBA" id="ARBA00009409"/>
    </source>
</evidence>
<accession>A0A366IN15</accession>
<dbReference type="GO" id="GO:0003906">
    <property type="term" value="F:DNA-(apurinic or apyrimidinic site) endonuclease activity"/>
    <property type="evidence" value="ECO:0007669"/>
    <property type="project" value="InterPro"/>
</dbReference>
<keyword evidence="8" id="KW-0862">Zinc</keyword>
<keyword evidence="9" id="KW-0238">DNA-binding</keyword>
<feature type="domain" description="Formamidopyrimidine-DNA glycosylase catalytic" evidence="16">
    <location>
        <begin position="2"/>
        <end position="119"/>
    </location>
</feature>
<evidence type="ECO:0000256" key="14">
    <source>
        <dbReference type="PROSITE-ProRule" id="PRU00391"/>
    </source>
</evidence>
<keyword evidence="11 17" id="KW-0456">Lyase</keyword>
<keyword evidence="7" id="KW-0378">Hydrolase</keyword>
<dbReference type="Pfam" id="PF01149">
    <property type="entry name" value="Fapy_DNA_glyco"/>
    <property type="match status" value="1"/>
</dbReference>
<evidence type="ECO:0000256" key="5">
    <source>
        <dbReference type="ARBA" id="ARBA00022763"/>
    </source>
</evidence>
<reference evidence="17 18" key="1">
    <citation type="submission" date="2018-06" db="EMBL/GenBank/DDBJ databases">
        <title>Freshwater and sediment microbial communities from various areas in North America, analyzing microbe dynamics in response to fracking.</title>
        <authorList>
            <person name="Lamendella R."/>
        </authorList>
    </citation>
    <scope>NUCLEOTIDE SEQUENCE [LARGE SCALE GENOMIC DNA]</scope>
    <source>
        <strain evidence="17 18">3b_TX</strain>
    </source>
</reference>
<dbReference type="GO" id="GO:0016829">
    <property type="term" value="F:lyase activity"/>
    <property type="evidence" value="ECO:0007669"/>
    <property type="project" value="UniProtKB-KW"/>
</dbReference>
<evidence type="ECO:0000259" key="15">
    <source>
        <dbReference type="PROSITE" id="PS51066"/>
    </source>
</evidence>
<dbReference type="SMART" id="SM01232">
    <property type="entry name" value="H2TH"/>
    <property type="match status" value="1"/>
</dbReference>
<dbReference type="PANTHER" id="PTHR22993:SF9">
    <property type="entry name" value="FORMAMIDOPYRIMIDINE-DNA GLYCOSYLASE"/>
    <property type="match status" value="1"/>
</dbReference>
<dbReference type="Pfam" id="PF06831">
    <property type="entry name" value="H2TH"/>
    <property type="match status" value="1"/>
</dbReference>
<comment type="catalytic activity">
    <reaction evidence="1">
        <text>Hydrolysis of DNA containing ring-opened 7-methylguanine residues, releasing 2,6-diamino-4-hydroxy-5-(N-methyl)formamidopyrimidine.</text>
        <dbReference type="EC" id="3.2.2.23"/>
    </reaction>
</comment>
<keyword evidence="18" id="KW-1185">Reference proteome</keyword>
<dbReference type="AlphaFoldDB" id="A0A366IN15"/>
<dbReference type="EMBL" id="QNSB01000003">
    <property type="protein sequence ID" value="RBP72876.1"/>
    <property type="molecule type" value="Genomic_DNA"/>
</dbReference>
<keyword evidence="10" id="KW-0234">DNA repair</keyword>
<evidence type="ECO:0000256" key="6">
    <source>
        <dbReference type="ARBA" id="ARBA00022771"/>
    </source>
</evidence>
<comment type="similarity">
    <text evidence="3">Belongs to the FPG family.</text>
</comment>
<evidence type="ECO:0000256" key="9">
    <source>
        <dbReference type="ARBA" id="ARBA00023125"/>
    </source>
</evidence>
<dbReference type="SMART" id="SM00898">
    <property type="entry name" value="Fapy_DNA_glyco"/>
    <property type="match status" value="1"/>
</dbReference>
<dbReference type="GO" id="GO:0034039">
    <property type="term" value="F:8-oxo-7,8-dihydroguanine DNA N-glycosylase activity"/>
    <property type="evidence" value="ECO:0007669"/>
    <property type="project" value="TreeGrafter"/>
</dbReference>
<dbReference type="GO" id="GO:0003684">
    <property type="term" value="F:damaged DNA binding"/>
    <property type="evidence" value="ECO:0007669"/>
    <property type="project" value="InterPro"/>
</dbReference>